<dbReference type="InterPro" id="IPR016032">
    <property type="entry name" value="Sig_transdc_resp-reg_C-effctor"/>
</dbReference>
<dbReference type="Gene3D" id="1.10.10.10">
    <property type="entry name" value="Winged helix-like DNA-binding domain superfamily/Winged helix DNA-binding domain"/>
    <property type="match status" value="1"/>
</dbReference>
<keyword evidence="2" id="KW-0238">DNA-binding</keyword>
<dbReference type="Proteomes" id="UP000215126">
    <property type="component" value="Chromosome 1"/>
</dbReference>
<evidence type="ECO:0000259" key="5">
    <source>
        <dbReference type="PROSITE" id="PS50043"/>
    </source>
</evidence>
<keyword evidence="3" id="KW-0804">Transcription</keyword>
<protein>
    <submittedName>
        <fullName evidence="6">Response regulator uvrY</fullName>
    </submittedName>
</protein>
<gene>
    <name evidence="6" type="primary">uvrY_2</name>
    <name evidence="6" type="ORF">SAMEA4530655_03021</name>
</gene>
<dbReference type="SMART" id="SM00421">
    <property type="entry name" value="HTH_LUXR"/>
    <property type="match status" value="1"/>
</dbReference>
<feature type="compositionally biased region" description="Basic and acidic residues" evidence="4">
    <location>
        <begin position="48"/>
        <end position="60"/>
    </location>
</feature>
<dbReference type="EMBL" id="LT906435">
    <property type="protein sequence ID" value="SNU85965.1"/>
    <property type="molecule type" value="Genomic_DNA"/>
</dbReference>
<dbReference type="PROSITE" id="PS00622">
    <property type="entry name" value="HTH_LUXR_1"/>
    <property type="match status" value="1"/>
</dbReference>
<dbReference type="Pfam" id="PF00196">
    <property type="entry name" value="GerE"/>
    <property type="match status" value="1"/>
</dbReference>
<dbReference type="GeneID" id="88095642"/>
<feature type="region of interest" description="Disordered" evidence="4">
    <location>
        <begin position="27"/>
        <end position="60"/>
    </location>
</feature>
<dbReference type="PRINTS" id="PR00038">
    <property type="entry name" value="HTHLUXR"/>
</dbReference>
<evidence type="ECO:0000313" key="7">
    <source>
        <dbReference type="Proteomes" id="UP000215126"/>
    </source>
</evidence>
<dbReference type="PROSITE" id="PS50043">
    <property type="entry name" value="HTH_LUXR_2"/>
    <property type="match status" value="1"/>
</dbReference>
<dbReference type="GO" id="GO:0006355">
    <property type="term" value="P:regulation of DNA-templated transcription"/>
    <property type="evidence" value="ECO:0007669"/>
    <property type="project" value="InterPro"/>
</dbReference>
<reference evidence="6 7" key="1">
    <citation type="submission" date="2017-06" db="EMBL/GenBank/DDBJ databases">
        <authorList>
            <consortium name="Pathogen Informatics"/>
        </authorList>
    </citation>
    <scope>NUCLEOTIDE SEQUENCE [LARGE SCALE GENOMIC DNA]</scope>
    <source>
        <strain evidence="6 7">NCTC13161</strain>
    </source>
</reference>
<sequence length="132" mass="14311">MKLVSGRGRAVTRAVSDAGWRDVGRIGKVSGEGARHDPPRALHRRPRTRSETDARDNDARHCSLSVRENEVFHMLVDGLAVNEVAHALHLSERTVASHVAHILDKLALGDSAELIGYAIRHGLIDEGSEGVA</sequence>
<keyword evidence="1" id="KW-0805">Transcription regulation</keyword>
<dbReference type="InterPro" id="IPR000792">
    <property type="entry name" value="Tscrpt_reg_LuxR_C"/>
</dbReference>
<dbReference type="InterPro" id="IPR036388">
    <property type="entry name" value="WH-like_DNA-bd_sf"/>
</dbReference>
<evidence type="ECO:0000256" key="4">
    <source>
        <dbReference type="SAM" id="MobiDB-lite"/>
    </source>
</evidence>
<dbReference type="PANTHER" id="PTHR44688">
    <property type="entry name" value="DNA-BINDING TRANSCRIPTIONAL ACTIVATOR DEVR_DOSR"/>
    <property type="match status" value="1"/>
</dbReference>
<evidence type="ECO:0000256" key="2">
    <source>
        <dbReference type="ARBA" id="ARBA00023125"/>
    </source>
</evidence>
<evidence type="ECO:0000256" key="3">
    <source>
        <dbReference type="ARBA" id="ARBA00023163"/>
    </source>
</evidence>
<accession>A0A239SKK7</accession>
<proteinExistence type="predicted"/>
<name>A0A239SKK7_9BURK</name>
<dbReference type="OrthoDB" id="9808843at2"/>
<dbReference type="SUPFAM" id="SSF46894">
    <property type="entry name" value="C-terminal effector domain of the bipartite response regulators"/>
    <property type="match status" value="1"/>
</dbReference>
<dbReference type="AlphaFoldDB" id="A0A239SKK7"/>
<evidence type="ECO:0000313" key="6">
    <source>
        <dbReference type="EMBL" id="SNU85965.1"/>
    </source>
</evidence>
<dbReference type="GO" id="GO:0003677">
    <property type="term" value="F:DNA binding"/>
    <property type="evidence" value="ECO:0007669"/>
    <property type="project" value="UniProtKB-KW"/>
</dbReference>
<dbReference type="STRING" id="93222.NA29_19250"/>
<keyword evidence="7" id="KW-1185">Reference proteome</keyword>
<dbReference type="PANTHER" id="PTHR44688:SF16">
    <property type="entry name" value="DNA-BINDING TRANSCRIPTIONAL ACTIVATOR DEVR_DOSR"/>
    <property type="match status" value="1"/>
</dbReference>
<organism evidence="6 7">
    <name type="scientific">Pandoraea sputorum</name>
    <dbReference type="NCBI Taxonomy" id="93222"/>
    <lineage>
        <taxon>Bacteria</taxon>
        <taxon>Pseudomonadati</taxon>
        <taxon>Pseudomonadota</taxon>
        <taxon>Betaproteobacteria</taxon>
        <taxon>Burkholderiales</taxon>
        <taxon>Burkholderiaceae</taxon>
        <taxon>Pandoraea</taxon>
    </lineage>
</organism>
<dbReference type="RefSeq" id="WP_084103784.1">
    <property type="nucleotide sequence ID" value="NZ_CP010431.2"/>
</dbReference>
<feature type="domain" description="HTH luxR-type" evidence="5">
    <location>
        <begin position="57"/>
        <end position="122"/>
    </location>
</feature>
<evidence type="ECO:0000256" key="1">
    <source>
        <dbReference type="ARBA" id="ARBA00023015"/>
    </source>
</evidence>